<dbReference type="GO" id="GO:0006367">
    <property type="term" value="P:transcription initiation at RNA polymerase II promoter"/>
    <property type="evidence" value="ECO:0007669"/>
    <property type="project" value="TreeGrafter"/>
</dbReference>
<gene>
    <name evidence="8" type="ORF">T265_14113</name>
</gene>
<evidence type="ECO:0000256" key="4">
    <source>
        <dbReference type="ARBA" id="ARBA00023015"/>
    </source>
</evidence>
<evidence type="ECO:0000313" key="8">
    <source>
        <dbReference type="EMBL" id="KER25878.1"/>
    </source>
</evidence>
<sequence>TSGPVRVYGELSKSFRTQSGVHQGCPLSPFLFNFVIDEIMRRTLEGLQNPGVQIACEENLVDLEYADDIVLMFEEEEKAQVFLDELTKVTPSFGMHFAPTKCKVMLVDVQSLNMPLTIQREVLEVVERFTYLGSCISSDCSVTDEVDARICKARAVFANLRHLWRQNGLSLNLKGRVYQATVRAVLLYGCETWPTRAADLRRLQVFDNRCLRTIARVGWCQRIRNEAVRKRVFGCVTDDPWTTPVGPSIESTQPAITRGFRLSHQNLCITQIDFEQRLLVGFTQLILWPTTSDLRRVHLNCRQCRIHRVLLEPADPNAEAYEQAVSGSSVKWTSAKTHRFPVPTDLPVIYHDPSLEICSRDTKLRTLDCFQRDHTLVAEKTDPDIHAGEVTIRIPPDFWPLISFGRPFRITLEFSLNKPKSGFYFVVPPGEGSLVDRGVHAFTASMPNSSRLWFPCIDCAEPCTWKIEITVFEDMVAVAPGELLDAPYYTEDLTHKTYHFYVAQPVAAPYIGLAVGAFEVYPDPVLSNNATHFCPGGLLNLLKHTVSHLPDIIEHFEALLASQYPFSTINTVFVDRAYSDFQAFASLLIFPVDLLHSSRIIDQAIETRKILSLAISSQFFGCFITGHTWCDAWLPMGIAGYLSGLYQKRVFGNNEYRRIICKDMLHVTNYEHTKYGILLDPSKITNRTAHFGLKSPHTISPNYLTAFIKKSHLVIRMLELRFGQPVLLQVLNKLLVLARLSASSVLPNGSIASSGNHKDESIAHDEQPDYTLTAPDCSNVPPCLSDENQANLLLSTSSFRRIILMVTGQDIQNFLDQWVFRTGHVRLFVKFHFNRKRNVVELELKQSRGTLSYTGPLTVMLQELDGAFMHTFKLEEGRMARDLPCHSKSRKHRKKRIPLANGDEVDMDLGRIDAESPLLWVRMDPDLAVIHTIYVEQPDFMWHLMLLHDRDCLGQLEATHALRDFPSPETRHALANVIANERVFYRVRTDACFSLCHIANELSAMGGAQGTSANAATSVLLPLFWQLFSSPAARGLVRQNNFKHLQHYFLMRAICRSLATLRVQQVCPREVLPFISELLRHNDNTRNEYSDYCYLADLIRTMKDILTPAIVVRGVMSSSSLPIEARTVIEEVVHHLNLDTLTPSYKGTITVVCLATIRRLQRLGFLPVDPSLFYLYASPGFYYDVRLAGLECLVDYVRGERDQPALDWIFNEVIERDDGTDSSHARLRFEAVQMFLRMPPFQRGETGSRLDTPQLVCRLWNLMNYGCGGDSRLRCAVADLYHMLYGNRRPTCLPLPEGVLLVRVKEGRSLLNLTASIEARVEGEDDLTVTREPGQTLDSDEDEISDGLEDIYSELDLDSTSRMYPRQFDSAPKQIPNSSILGETRVSAAADEFVEFGIISE</sequence>
<keyword evidence="6" id="KW-0539">Nucleus</keyword>
<evidence type="ECO:0000256" key="1">
    <source>
        <dbReference type="ARBA" id="ARBA00004123"/>
    </source>
</evidence>
<dbReference type="InterPro" id="IPR042097">
    <property type="entry name" value="Aminopeptidase_N-like_N_sf"/>
</dbReference>
<comment type="similarity">
    <text evidence="2">Belongs to the TAF2 family.</text>
</comment>
<keyword evidence="4" id="KW-0805">Transcription regulation</keyword>
<feature type="non-terminal residue" evidence="8">
    <location>
        <position position="1"/>
    </location>
</feature>
<dbReference type="STRING" id="6198.A0A074ZFB4"/>
<dbReference type="InterPro" id="IPR057991">
    <property type="entry name" value="TPR_TAF2_C"/>
</dbReference>
<dbReference type="Gene3D" id="1.10.390.10">
    <property type="entry name" value="Neutral Protease Domain 2"/>
    <property type="match status" value="1"/>
</dbReference>
<dbReference type="KEGG" id="ovi:T265_14113"/>
<dbReference type="Proteomes" id="UP000054324">
    <property type="component" value="Unassembled WGS sequence"/>
</dbReference>
<evidence type="ECO:0000256" key="3">
    <source>
        <dbReference type="ARBA" id="ARBA00017363"/>
    </source>
</evidence>
<feature type="domain" description="Reverse transcriptase" evidence="7">
    <location>
        <begin position="1"/>
        <end position="136"/>
    </location>
</feature>
<dbReference type="GO" id="GO:0005669">
    <property type="term" value="C:transcription factor TFIID complex"/>
    <property type="evidence" value="ECO:0007669"/>
    <property type="project" value="InterPro"/>
</dbReference>
<dbReference type="GeneID" id="20328279"/>
<evidence type="ECO:0000256" key="2">
    <source>
        <dbReference type="ARBA" id="ARBA00010937"/>
    </source>
</evidence>
<evidence type="ECO:0000256" key="5">
    <source>
        <dbReference type="ARBA" id="ARBA00023163"/>
    </source>
</evidence>
<comment type="subcellular location">
    <subcellularLocation>
        <location evidence="1">Nucleus</location>
    </subcellularLocation>
</comment>
<dbReference type="InterPro" id="IPR027268">
    <property type="entry name" value="Peptidase_M4/M1_CTD_sf"/>
</dbReference>
<dbReference type="CTD" id="20328279"/>
<feature type="non-terminal residue" evidence="8">
    <location>
        <position position="1401"/>
    </location>
</feature>
<dbReference type="Pfam" id="PF25577">
    <property type="entry name" value="TPR_TAF2_C"/>
    <property type="match status" value="1"/>
</dbReference>
<dbReference type="GO" id="GO:0016251">
    <property type="term" value="F:RNA polymerase II general transcription initiation factor activity"/>
    <property type="evidence" value="ECO:0007669"/>
    <property type="project" value="TreeGrafter"/>
</dbReference>
<dbReference type="GO" id="GO:0000976">
    <property type="term" value="F:transcription cis-regulatory region binding"/>
    <property type="evidence" value="ECO:0007669"/>
    <property type="project" value="TreeGrafter"/>
</dbReference>
<dbReference type="OrthoDB" id="308861at2759"/>
<dbReference type="GO" id="GO:0003682">
    <property type="term" value="F:chromatin binding"/>
    <property type="evidence" value="ECO:0007669"/>
    <property type="project" value="TreeGrafter"/>
</dbReference>
<dbReference type="InterPro" id="IPR057345">
    <property type="entry name" value="Ig-like_TAF2"/>
</dbReference>
<dbReference type="InterPro" id="IPR000477">
    <property type="entry name" value="RT_dom"/>
</dbReference>
<evidence type="ECO:0000313" key="9">
    <source>
        <dbReference type="Proteomes" id="UP000054324"/>
    </source>
</evidence>
<keyword evidence="5" id="KW-0804">Transcription</keyword>
<evidence type="ECO:0000259" key="7">
    <source>
        <dbReference type="PROSITE" id="PS50878"/>
    </source>
</evidence>
<dbReference type="SUPFAM" id="SSF55486">
    <property type="entry name" value="Metalloproteases ('zincins'), catalytic domain"/>
    <property type="match status" value="1"/>
</dbReference>
<evidence type="ECO:0000256" key="6">
    <source>
        <dbReference type="ARBA" id="ARBA00023242"/>
    </source>
</evidence>
<dbReference type="EMBL" id="KL596763">
    <property type="protein sequence ID" value="KER25878.1"/>
    <property type="molecule type" value="Genomic_DNA"/>
</dbReference>
<dbReference type="CDD" id="cd09839">
    <property type="entry name" value="M1_like_TAF2"/>
    <property type="match status" value="1"/>
</dbReference>
<dbReference type="SUPFAM" id="SSF56672">
    <property type="entry name" value="DNA/RNA polymerases"/>
    <property type="match status" value="1"/>
</dbReference>
<dbReference type="SUPFAM" id="SSF63737">
    <property type="entry name" value="Leukotriene A4 hydrolase N-terminal domain"/>
    <property type="match status" value="1"/>
</dbReference>
<accession>A0A074ZFB4</accession>
<organism evidence="8 9">
    <name type="scientific">Opisthorchis viverrini</name>
    <name type="common">Southeast Asian liver fluke</name>
    <dbReference type="NCBI Taxonomy" id="6198"/>
    <lineage>
        <taxon>Eukaryota</taxon>
        <taxon>Metazoa</taxon>
        <taxon>Spiralia</taxon>
        <taxon>Lophotrochozoa</taxon>
        <taxon>Platyhelminthes</taxon>
        <taxon>Trematoda</taxon>
        <taxon>Digenea</taxon>
        <taxon>Opisthorchiida</taxon>
        <taxon>Opisthorchiata</taxon>
        <taxon>Opisthorchiidae</taxon>
        <taxon>Opisthorchis</taxon>
    </lineage>
</organism>
<dbReference type="InterPro" id="IPR043502">
    <property type="entry name" value="DNA/RNA_pol_sf"/>
</dbReference>
<keyword evidence="9" id="KW-1185">Reference proteome</keyword>
<dbReference type="InterPro" id="IPR037813">
    <property type="entry name" value="TAF2"/>
</dbReference>
<dbReference type="RefSeq" id="XP_009170368.1">
    <property type="nucleotide sequence ID" value="XM_009172104.1"/>
</dbReference>
<dbReference type="Gene3D" id="2.60.40.1730">
    <property type="entry name" value="tricorn interacting facor f3 domain"/>
    <property type="match status" value="1"/>
</dbReference>
<dbReference type="PANTHER" id="PTHR15137:SF9">
    <property type="entry name" value="TRANSCRIPTION INITIATION FACTOR TFIID SUBUNIT 2"/>
    <property type="match status" value="1"/>
</dbReference>
<dbReference type="Pfam" id="PF00078">
    <property type="entry name" value="RVT_1"/>
    <property type="match status" value="1"/>
</dbReference>
<dbReference type="Pfam" id="PF25316">
    <property type="entry name" value="TAF2_3rd"/>
    <property type="match status" value="1"/>
</dbReference>
<dbReference type="PROSITE" id="PS50878">
    <property type="entry name" value="RT_POL"/>
    <property type="match status" value="1"/>
</dbReference>
<proteinExistence type="inferred from homology"/>
<protein>
    <recommendedName>
        <fullName evidence="3">Transcription initiation factor TFIID subunit 2</fullName>
    </recommendedName>
</protein>
<reference evidence="8 9" key="1">
    <citation type="submission" date="2013-11" db="EMBL/GenBank/DDBJ databases">
        <title>Opisthorchis viverrini - life in the bile duct.</title>
        <authorList>
            <person name="Young N.D."/>
            <person name="Nagarajan N."/>
            <person name="Lin S.J."/>
            <person name="Korhonen P.K."/>
            <person name="Jex A.R."/>
            <person name="Hall R.S."/>
            <person name="Safavi-Hemami H."/>
            <person name="Kaewkong W."/>
            <person name="Bertrand D."/>
            <person name="Gao S."/>
            <person name="Seet Q."/>
            <person name="Wongkham S."/>
            <person name="Teh B.T."/>
            <person name="Wongkham C."/>
            <person name="Intapan P.M."/>
            <person name="Maleewong W."/>
            <person name="Yang X."/>
            <person name="Hu M."/>
            <person name="Wang Z."/>
            <person name="Hofmann A."/>
            <person name="Sternberg P.W."/>
            <person name="Tan P."/>
            <person name="Wang J."/>
            <person name="Gasser R.B."/>
        </authorList>
    </citation>
    <scope>NUCLEOTIDE SEQUENCE [LARGE SCALE GENOMIC DNA]</scope>
</reference>
<name>A0A074ZFB4_OPIVI</name>
<dbReference type="PANTHER" id="PTHR15137">
    <property type="entry name" value="TRANSCRIPTION INITIATION FACTOR TFIID"/>
    <property type="match status" value="1"/>
</dbReference>